<dbReference type="AlphaFoldDB" id="A0A075H8R8"/>
<feature type="transmembrane region" description="Helical" evidence="1">
    <location>
        <begin position="43"/>
        <end position="63"/>
    </location>
</feature>
<proteinExistence type="predicted"/>
<evidence type="ECO:0000256" key="1">
    <source>
        <dbReference type="SAM" id="Phobius"/>
    </source>
</evidence>
<keyword evidence="1" id="KW-0472">Membrane</keyword>
<keyword evidence="1" id="KW-0812">Transmembrane</keyword>
<evidence type="ECO:0000313" key="2">
    <source>
        <dbReference type="EMBL" id="AIF10238.1"/>
    </source>
</evidence>
<name>A0A075H8R8_9ARCH</name>
<sequence>MANNKKKKRRNIIILMASIWFVVTLPLPWMVTGDVGQDQLSTLLPIIGFISIPFVVLGIVWTLKPELTT</sequence>
<keyword evidence="1" id="KW-1133">Transmembrane helix</keyword>
<feature type="transmembrane region" description="Helical" evidence="1">
    <location>
        <begin position="12"/>
        <end position="31"/>
    </location>
</feature>
<dbReference type="EMBL" id="KF900885">
    <property type="protein sequence ID" value="AIF10238.1"/>
    <property type="molecule type" value="Genomic_DNA"/>
</dbReference>
<reference evidence="2" key="1">
    <citation type="journal article" date="2014" name="Genome Biol. Evol.">
        <title>Pangenome evidence for extensive interdomain horizontal transfer affecting lineage core and shell genes in uncultured planktonic thaumarchaeota and euryarchaeota.</title>
        <authorList>
            <person name="Deschamps P."/>
            <person name="Zivanovic Y."/>
            <person name="Moreira D."/>
            <person name="Rodriguez-Valera F."/>
            <person name="Lopez-Garcia P."/>
        </authorList>
    </citation>
    <scope>NUCLEOTIDE SEQUENCE</scope>
</reference>
<accession>A0A075H8R8</accession>
<protein>
    <submittedName>
        <fullName evidence="2">Uncharacterized protein</fullName>
    </submittedName>
</protein>
<organism evidence="2">
    <name type="scientific">uncultured marine thaumarchaeote KM3_44_G08</name>
    <dbReference type="NCBI Taxonomy" id="1456152"/>
    <lineage>
        <taxon>Archaea</taxon>
        <taxon>Nitrososphaerota</taxon>
        <taxon>environmental samples</taxon>
    </lineage>
</organism>